<evidence type="ECO:0000313" key="1">
    <source>
        <dbReference type="EMBL" id="QXT57821.1"/>
    </source>
</evidence>
<reference evidence="1" key="1">
    <citation type="submission" date="2021-02" db="EMBL/GenBank/DDBJ databases">
        <title>Distinct virome patterns of the invasive cane toad (Rhinella marina) across its native and introduced ranges.</title>
        <authorList>
            <person name="Russo A.G."/>
            <person name="Harding E.F."/>
            <person name="Yan G.J."/>
            <person name="Selechnik D."/>
            <person name="Ducatez S."/>
            <person name="DeVore J.L."/>
            <person name="Zhou J."/>
            <person name="Sarma R.R."/>
            <person name="Lee Y.P."/>
            <person name="Richardson M.F."/>
            <person name="Shine R."/>
            <person name="Rollins L.A."/>
            <person name="White P.A."/>
        </authorList>
    </citation>
    <scope>NUCLEOTIDE SEQUENCE</scope>
</reference>
<accession>A0A8F6UAC5</accession>
<dbReference type="EMBL" id="MW582941">
    <property type="protein sequence ID" value="QXT57821.1"/>
    <property type="molecule type" value="Genomic_DNA"/>
</dbReference>
<name>A0A8F6UAC5_9VIRU</name>
<sequence length="238" mass="27741">MTSFISQWLAFSKTHRHEMSDNYSENVKILPENHCFLAPYKKGYRFAFNNGKHKLFYSYRFINGIISVHGPYILINNTKTPCENKICISNVFMDQLYDTMMTRQHQFDIDTLETVIEYKPFMGGIEDSLQEEFKLFEPITYNPCHQLSMFLHVIHAVLQPNDVMVCSFGCHVKDDHIYFIATKFNVSSLSLENGNLVTTEIMTLNYENSVFTVTETTDLITVPFTFKDKDIVKTFTQI</sequence>
<proteinExistence type="predicted"/>
<organism evidence="1">
    <name type="scientific">Rhinella marina erythrocytic-like virus</name>
    <dbReference type="NCBI Taxonomy" id="2859906"/>
    <lineage>
        <taxon>Viruses</taxon>
        <taxon>Varidnaviria</taxon>
        <taxon>Bamfordvirae</taxon>
        <taxon>Nucleocytoviricota</taxon>
        <taxon>Megaviricetes</taxon>
        <taxon>Pimascovirales</taxon>
        <taxon>Pimascovirales incertae sedis</taxon>
        <taxon>Iridoviridae</taxon>
    </lineage>
</organism>
<protein>
    <submittedName>
        <fullName evidence="1">Uncharacterized protein</fullName>
    </submittedName>
</protein>